<dbReference type="SMART" id="SM00448">
    <property type="entry name" value="REC"/>
    <property type="match status" value="1"/>
</dbReference>
<dbReference type="CDD" id="cd00082">
    <property type="entry name" value="HisKA"/>
    <property type="match status" value="1"/>
</dbReference>
<feature type="domain" description="Response regulatory" evidence="12">
    <location>
        <begin position="649"/>
        <end position="764"/>
    </location>
</feature>
<feature type="domain" description="Histidine kinase" evidence="11">
    <location>
        <begin position="385"/>
        <end position="601"/>
    </location>
</feature>
<keyword evidence="9" id="KW-0175">Coiled coil</keyword>
<evidence type="ECO:0000256" key="2">
    <source>
        <dbReference type="ARBA" id="ARBA00004370"/>
    </source>
</evidence>
<dbReference type="CDD" id="cd16922">
    <property type="entry name" value="HATPase_EvgS-ArcB-TorS-like"/>
    <property type="match status" value="1"/>
</dbReference>
<dbReference type="Pfam" id="PF00512">
    <property type="entry name" value="HisKA"/>
    <property type="match status" value="1"/>
</dbReference>
<dbReference type="EMBL" id="CP073346">
    <property type="protein sequence ID" value="UTW07521.1"/>
    <property type="molecule type" value="Genomic_DNA"/>
</dbReference>
<dbReference type="SMART" id="SM00387">
    <property type="entry name" value="HATPase_c"/>
    <property type="match status" value="2"/>
</dbReference>
<organism evidence="14 15">
    <name type="scientific">Pseudomonas benzenivorans</name>
    <dbReference type="NCBI Taxonomy" id="556533"/>
    <lineage>
        <taxon>Bacteria</taxon>
        <taxon>Pseudomonadati</taxon>
        <taxon>Pseudomonadota</taxon>
        <taxon>Gammaproteobacteria</taxon>
        <taxon>Pseudomonadales</taxon>
        <taxon>Pseudomonadaceae</taxon>
        <taxon>Pseudomonas</taxon>
    </lineage>
</organism>
<dbReference type="Gene3D" id="3.40.50.2300">
    <property type="match status" value="1"/>
</dbReference>
<dbReference type="SUPFAM" id="SSF47384">
    <property type="entry name" value="Homodimeric domain of signal transducing histidine kinase"/>
    <property type="match status" value="1"/>
</dbReference>
<dbReference type="Proteomes" id="UP001059672">
    <property type="component" value="Chromosome"/>
</dbReference>
<evidence type="ECO:0000256" key="8">
    <source>
        <dbReference type="PROSITE-ProRule" id="PRU00169"/>
    </source>
</evidence>
<evidence type="ECO:0000256" key="6">
    <source>
        <dbReference type="ARBA" id="ARBA00022989"/>
    </source>
</evidence>
<evidence type="ECO:0000256" key="4">
    <source>
        <dbReference type="ARBA" id="ARBA00022553"/>
    </source>
</evidence>
<evidence type="ECO:0000259" key="13">
    <source>
        <dbReference type="PROSITE" id="PS50839"/>
    </source>
</evidence>
<protein>
    <recommendedName>
        <fullName evidence="3">histidine kinase</fullName>
        <ecNumber evidence="3">2.7.13.3</ecNumber>
    </recommendedName>
</protein>
<dbReference type="Pfam" id="PF00072">
    <property type="entry name" value="Response_reg"/>
    <property type="match status" value="1"/>
</dbReference>
<dbReference type="Pfam" id="PF03924">
    <property type="entry name" value="CHASE"/>
    <property type="match status" value="1"/>
</dbReference>
<dbReference type="InterPro" id="IPR001789">
    <property type="entry name" value="Sig_transdc_resp-reg_receiver"/>
</dbReference>
<keyword evidence="7 10" id="KW-0472">Membrane</keyword>
<dbReference type="SMART" id="SM01079">
    <property type="entry name" value="CHASE"/>
    <property type="match status" value="1"/>
</dbReference>
<evidence type="ECO:0000256" key="10">
    <source>
        <dbReference type="SAM" id="Phobius"/>
    </source>
</evidence>
<sequence>MRRIAVPVPYLLAALAALLLGIGLTLVLWHSARDHAHDEALQRFEFQARETQLAIRQRLLAYEHVLRGGAGLFAASERITPAEWKRYTESLHLESNYPGILGLGFSKWLQPGERQSLISQMRTTTGLSSFDIWPQGEGEAHSSILFLEPTNWRNQRALGFDMYSEATRREAMQRARDLATPIASGRVRLVQETETAPQHGFLMYLPVYRDGQTPADLQARRQALQGFVYSPFRMGDLMQGIFGAQALPMIRLQIFDGPQTNPEWLMFDSFVGAAAQDSPLFSRIRHVNFNGRQWALNFASLPTFEHTVERQKPAMILGGGLLTSLLLAILVALLGANRARSQQLAGANRGLQDEIAERRKLADALAQARDRAEAANQAKSEFLSNVSHELRTPLTLILAPTEELLGNAAPAERRALDRIKRNALILLNRVNDLLDFAKAEAGMTELHPRHVDLHALISSLADDAAQLAMQKNCLLRWQIDPQLTRGYLDPGHLEKILLNLLSNAIKFTPPQGCIELTAFINDDEQFSISVSDSGPGIDPAQLPLLFQRFQQLDNSATRQHGGTGLGLALTKALVELMGGVIEVDSEVGLGTSFRVQLPRGSQQPTEQDEAFADTDPTSALLRHSRLSESAGAAPIQVQSSAAAPNSLARVLVVDDNSDLRHYIGELLGEDCAVVLAADGLQAWSLLQTQPFDLLLSDVMMPGLDGLSLAGRVRADARLAQLPVLLLTARGGKDNSITGLASGANDYIAKPFSPAELLARVRGCLRLSQTQQRLQEQAHDAGMALQAAGILHNLGNVLSGVTVSSARLRDKLQHSKVGSVRRLAELLQQAGPADADAQIRQIPSYAMQLAEYLETEQSAMLGDAERLRSCVEHVEAVLASQRQLLRPDLQTREPVAVAELLNNALQMAKTAFMAADIRIERNCSDADIALTDRHQVLQILLNLLRNANQAVAALPEGGKCISIRTTRGPDCVRLEIADNGIGIAAERMATLFDQGTTTQGEGHGYGLHMSAYLAQGLGGRISCHSEGPDQGACFSLELPTPCSESRTLNTATLVGNTEA</sequence>
<comment type="subcellular location">
    <subcellularLocation>
        <location evidence="2">Membrane</location>
    </subcellularLocation>
</comment>
<keyword evidence="4 8" id="KW-0597">Phosphoprotein</keyword>
<dbReference type="InterPro" id="IPR003661">
    <property type="entry name" value="HisK_dim/P_dom"/>
</dbReference>
<dbReference type="InterPro" id="IPR011006">
    <property type="entry name" value="CheY-like_superfamily"/>
</dbReference>
<dbReference type="InterPro" id="IPR004358">
    <property type="entry name" value="Sig_transdc_His_kin-like_C"/>
</dbReference>
<dbReference type="SUPFAM" id="SSF52172">
    <property type="entry name" value="CheY-like"/>
    <property type="match status" value="1"/>
</dbReference>
<dbReference type="InterPro" id="IPR005467">
    <property type="entry name" value="His_kinase_dom"/>
</dbReference>
<dbReference type="PANTHER" id="PTHR43547">
    <property type="entry name" value="TWO-COMPONENT HISTIDINE KINASE"/>
    <property type="match status" value="1"/>
</dbReference>
<dbReference type="SUPFAM" id="SSF55874">
    <property type="entry name" value="ATPase domain of HSP90 chaperone/DNA topoisomerase II/histidine kinase"/>
    <property type="match status" value="2"/>
</dbReference>
<accession>A0ABY5H908</accession>
<feature type="transmembrane region" description="Helical" evidence="10">
    <location>
        <begin position="314"/>
        <end position="334"/>
    </location>
</feature>
<dbReference type="InterPro" id="IPR036097">
    <property type="entry name" value="HisK_dim/P_sf"/>
</dbReference>
<dbReference type="InterPro" id="IPR036890">
    <property type="entry name" value="HATPase_C_sf"/>
</dbReference>
<dbReference type="InterPro" id="IPR006189">
    <property type="entry name" value="CHASE_dom"/>
</dbReference>
<dbReference type="RefSeq" id="WP_255838105.1">
    <property type="nucleotide sequence ID" value="NZ_CP073346.1"/>
</dbReference>
<comment type="catalytic activity">
    <reaction evidence="1">
        <text>ATP + protein L-histidine = ADP + protein N-phospho-L-histidine.</text>
        <dbReference type="EC" id="2.7.13.3"/>
    </reaction>
</comment>
<feature type="modified residue" description="4-aspartylphosphate" evidence="8">
    <location>
        <position position="697"/>
    </location>
</feature>
<gene>
    <name evidence="14" type="ORF">KDW96_20640</name>
</gene>
<evidence type="ECO:0000313" key="14">
    <source>
        <dbReference type="EMBL" id="UTW07521.1"/>
    </source>
</evidence>
<dbReference type="PRINTS" id="PR00344">
    <property type="entry name" value="BCTRLSENSOR"/>
</dbReference>
<feature type="coiled-coil region" evidence="9">
    <location>
        <begin position="351"/>
        <end position="385"/>
    </location>
</feature>
<evidence type="ECO:0000259" key="11">
    <source>
        <dbReference type="PROSITE" id="PS50109"/>
    </source>
</evidence>
<evidence type="ECO:0000256" key="1">
    <source>
        <dbReference type="ARBA" id="ARBA00000085"/>
    </source>
</evidence>
<feature type="domain" description="CHASE" evidence="13">
    <location>
        <begin position="144"/>
        <end position="297"/>
    </location>
</feature>
<dbReference type="Gene3D" id="3.30.565.10">
    <property type="entry name" value="Histidine kinase-like ATPase, C-terminal domain"/>
    <property type="match status" value="2"/>
</dbReference>
<name>A0ABY5H908_9PSED</name>
<dbReference type="Pfam" id="PF02518">
    <property type="entry name" value="HATPase_c"/>
    <property type="match status" value="2"/>
</dbReference>
<evidence type="ECO:0000256" key="3">
    <source>
        <dbReference type="ARBA" id="ARBA00012438"/>
    </source>
</evidence>
<keyword evidence="5 10" id="KW-0812">Transmembrane</keyword>
<dbReference type="PROSITE" id="PS50839">
    <property type="entry name" value="CHASE"/>
    <property type="match status" value="1"/>
</dbReference>
<dbReference type="PROSITE" id="PS50109">
    <property type="entry name" value="HIS_KIN"/>
    <property type="match status" value="2"/>
</dbReference>
<feature type="domain" description="Histidine kinase" evidence="11">
    <location>
        <begin position="847"/>
        <end position="1041"/>
    </location>
</feature>
<evidence type="ECO:0000256" key="7">
    <source>
        <dbReference type="ARBA" id="ARBA00023136"/>
    </source>
</evidence>
<evidence type="ECO:0000313" key="15">
    <source>
        <dbReference type="Proteomes" id="UP001059672"/>
    </source>
</evidence>
<evidence type="ECO:0000256" key="9">
    <source>
        <dbReference type="SAM" id="Coils"/>
    </source>
</evidence>
<dbReference type="SMART" id="SM00388">
    <property type="entry name" value="HisKA"/>
    <property type="match status" value="1"/>
</dbReference>
<dbReference type="Gene3D" id="1.10.287.130">
    <property type="match status" value="1"/>
</dbReference>
<dbReference type="PROSITE" id="PS50110">
    <property type="entry name" value="RESPONSE_REGULATORY"/>
    <property type="match status" value="1"/>
</dbReference>
<keyword evidence="15" id="KW-1185">Reference proteome</keyword>
<keyword evidence="6 10" id="KW-1133">Transmembrane helix</keyword>
<dbReference type="PANTHER" id="PTHR43547:SF2">
    <property type="entry name" value="HYBRID SIGNAL TRANSDUCTION HISTIDINE KINASE C"/>
    <property type="match status" value="1"/>
</dbReference>
<evidence type="ECO:0000259" key="12">
    <source>
        <dbReference type="PROSITE" id="PS50110"/>
    </source>
</evidence>
<dbReference type="EC" id="2.7.13.3" evidence="3"/>
<reference evidence="14" key="1">
    <citation type="submission" date="2021-04" db="EMBL/GenBank/DDBJ databases">
        <title>Oceanospirillales bacteria with DddD are important DMSP degraders in coastal seawater.</title>
        <authorList>
            <person name="Liu J."/>
        </authorList>
    </citation>
    <scope>NUCLEOTIDE SEQUENCE</scope>
    <source>
        <strain evidence="14">D13-4</strain>
    </source>
</reference>
<proteinExistence type="predicted"/>
<dbReference type="Gene3D" id="3.30.450.350">
    <property type="entry name" value="CHASE domain"/>
    <property type="match status" value="1"/>
</dbReference>
<dbReference type="InterPro" id="IPR042240">
    <property type="entry name" value="CHASE_sf"/>
</dbReference>
<dbReference type="InterPro" id="IPR003594">
    <property type="entry name" value="HATPase_dom"/>
</dbReference>
<evidence type="ECO:0000256" key="5">
    <source>
        <dbReference type="ARBA" id="ARBA00022692"/>
    </source>
</evidence>